<dbReference type="Gene3D" id="3.40.1350.10">
    <property type="match status" value="1"/>
</dbReference>
<evidence type="ECO:0000256" key="1">
    <source>
        <dbReference type="ARBA" id="ARBA00001946"/>
    </source>
</evidence>
<evidence type="ECO:0000256" key="12">
    <source>
        <dbReference type="ARBA" id="ARBA00023447"/>
    </source>
</evidence>
<keyword evidence="10" id="KW-0233">DNA recombination</keyword>
<keyword evidence="11" id="KW-0234">DNA repair</keyword>
<dbReference type="InterPro" id="IPR004612">
    <property type="entry name" value="Resolv_RecU"/>
</dbReference>
<keyword evidence="3" id="KW-0963">Cytoplasm</keyword>
<evidence type="ECO:0000256" key="11">
    <source>
        <dbReference type="ARBA" id="ARBA00023204"/>
    </source>
</evidence>
<evidence type="ECO:0000256" key="8">
    <source>
        <dbReference type="ARBA" id="ARBA00022801"/>
    </source>
</evidence>
<keyword evidence="4" id="KW-0540">Nuclease</keyword>
<dbReference type="Proteomes" id="UP000008645">
    <property type="component" value="Chromosome"/>
</dbReference>
<dbReference type="KEGG" id="msk:MSUIS_03480"/>
<dbReference type="GO" id="GO:0004519">
    <property type="term" value="F:endonuclease activity"/>
    <property type="evidence" value="ECO:0007669"/>
    <property type="project" value="UniProtKB-KW"/>
</dbReference>
<dbReference type="OrthoDB" id="9783592at2"/>
<evidence type="ECO:0000256" key="3">
    <source>
        <dbReference type="ARBA" id="ARBA00022490"/>
    </source>
</evidence>
<keyword evidence="5" id="KW-0479">Metal-binding</keyword>
<evidence type="ECO:0000256" key="10">
    <source>
        <dbReference type="ARBA" id="ARBA00023172"/>
    </source>
</evidence>
<comment type="subcellular location">
    <subcellularLocation>
        <location evidence="2">Cytoplasm</location>
    </subcellularLocation>
</comment>
<protein>
    <recommendedName>
        <fullName evidence="13">Holliday junction resolvase RecU</fullName>
    </recommendedName>
</protein>
<evidence type="ECO:0000256" key="4">
    <source>
        <dbReference type="ARBA" id="ARBA00022722"/>
    </source>
</evidence>
<dbReference type="AlphaFoldDB" id="F0V3L9"/>
<keyword evidence="7" id="KW-0227">DNA damage</keyword>
<dbReference type="EMBL" id="FQ790233">
    <property type="protein sequence ID" value="CBZ40441.1"/>
    <property type="molecule type" value="Genomic_DNA"/>
</dbReference>
<comment type="similarity">
    <text evidence="12">Belongs to the RecU family.</text>
</comment>
<accession>F0V3L9</accession>
<dbReference type="InterPro" id="IPR011856">
    <property type="entry name" value="tRNA_endonuc-like_dom_sf"/>
</dbReference>
<organism evidence="14 15">
    <name type="scientific">Mycoplasma suis (strain KI_3806)</name>
    <dbReference type="NCBI Taxonomy" id="708248"/>
    <lineage>
        <taxon>Bacteria</taxon>
        <taxon>Bacillati</taxon>
        <taxon>Mycoplasmatota</taxon>
        <taxon>Mollicutes</taxon>
        <taxon>Mycoplasmataceae</taxon>
        <taxon>Mycoplasma</taxon>
    </lineage>
</organism>
<comment type="cofactor">
    <cofactor evidence="1">
        <name>Mg(2+)</name>
        <dbReference type="ChEBI" id="CHEBI:18420"/>
    </cofactor>
</comment>
<dbReference type="GO" id="GO:0046872">
    <property type="term" value="F:metal ion binding"/>
    <property type="evidence" value="ECO:0007669"/>
    <property type="project" value="UniProtKB-KW"/>
</dbReference>
<dbReference type="GO" id="GO:0006310">
    <property type="term" value="P:DNA recombination"/>
    <property type="evidence" value="ECO:0007669"/>
    <property type="project" value="UniProtKB-KW"/>
</dbReference>
<dbReference type="HOGENOM" id="CLU_096340_2_0_14"/>
<dbReference type="GO" id="GO:0003676">
    <property type="term" value="F:nucleic acid binding"/>
    <property type="evidence" value="ECO:0007669"/>
    <property type="project" value="InterPro"/>
</dbReference>
<evidence type="ECO:0000256" key="9">
    <source>
        <dbReference type="ARBA" id="ARBA00022842"/>
    </source>
</evidence>
<evidence type="ECO:0000313" key="14">
    <source>
        <dbReference type="EMBL" id="CBZ40441.1"/>
    </source>
</evidence>
<dbReference type="GO" id="GO:0005737">
    <property type="term" value="C:cytoplasm"/>
    <property type="evidence" value="ECO:0007669"/>
    <property type="project" value="UniProtKB-SubCell"/>
</dbReference>
<keyword evidence="6" id="KW-0255">Endonuclease</keyword>
<name>F0V3L9_MYCS3</name>
<evidence type="ECO:0000256" key="6">
    <source>
        <dbReference type="ARBA" id="ARBA00022759"/>
    </source>
</evidence>
<evidence type="ECO:0000313" key="15">
    <source>
        <dbReference type="Proteomes" id="UP000008645"/>
    </source>
</evidence>
<dbReference type="RefSeq" id="WP_013609044.1">
    <property type="nucleotide sequence ID" value="NC_015153.1"/>
</dbReference>
<dbReference type="SUPFAM" id="SSF52980">
    <property type="entry name" value="Restriction endonuclease-like"/>
    <property type="match status" value="1"/>
</dbReference>
<keyword evidence="8" id="KW-0378">Hydrolase</keyword>
<dbReference type="InterPro" id="IPR011335">
    <property type="entry name" value="Restrct_endonuc-II-like"/>
</dbReference>
<dbReference type="Pfam" id="PF03838">
    <property type="entry name" value="RecU"/>
    <property type="match status" value="1"/>
</dbReference>
<evidence type="ECO:0000256" key="13">
    <source>
        <dbReference type="ARBA" id="ARBA00029523"/>
    </source>
</evidence>
<proteinExistence type="inferred from homology"/>
<sequence>MGHLTFKNRGKILEELMLNTAEYYRANKIAYLRKTNPDYSHLSTSGKRGFEPSKSYFQVKLISKGDLDFYGVYSGKYFSIELKETKEENFKFSLIKKHQLTQMEEIDSCGGNAFLLIHFFHSKSSFWLITYSQLLLLKKKRGKLGIPELKEVNAFEIQITYPGILNLTPTWDLILRQSCLS</sequence>
<evidence type="ECO:0000256" key="5">
    <source>
        <dbReference type="ARBA" id="ARBA00022723"/>
    </source>
</evidence>
<evidence type="ECO:0000256" key="2">
    <source>
        <dbReference type="ARBA" id="ARBA00004496"/>
    </source>
</evidence>
<keyword evidence="9" id="KW-0460">Magnesium</keyword>
<evidence type="ECO:0000256" key="7">
    <source>
        <dbReference type="ARBA" id="ARBA00022763"/>
    </source>
</evidence>
<dbReference type="GO" id="GO:0016787">
    <property type="term" value="F:hydrolase activity"/>
    <property type="evidence" value="ECO:0007669"/>
    <property type="project" value="UniProtKB-KW"/>
</dbReference>
<gene>
    <name evidence="14" type="primary">recU</name>
    <name evidence="14" type="ORF">MSUIS_03480</name>
</gene>
<dbReference type="GO" id="GO:0006281">
    <property type="term" value="P:DNA repair"/>
    <property type="evidence" value="ECO:0007669"/>
    <property type="project" value="UniProtKB-KW"/>
</dbReference>
<reference evidence="14 15" key="1">
    <citation type="journal article" date="2011" name="J. Bacteriol.">
        <title>Complete genome sequence of the hemotrophic Mycoplasma suis strain KI3806.</title>
        <authorList>
            <person name="Oehlerking J."/>
            <person name="Kube M."/>
            <person name="Felder K.M."/>
            <person name="Matter D."/>
            <person name="Wittenbrink M.M."/>
            <person name="Schwarzenbach S."/>
            <person name="Kramer M.M."/>
            <person name="Hoelzle K."/>
            <person name="Hoelzle L.E."/>
        </authorList>
    </citation>
    <scope>NUCLEOTIDE SEQUENCE [LARGE SCALE GENOMIC DNA]</scope>
    <source>
        <strain evidence="15">KI_3806</strain>
    </source>
</reference>